<proteinExistence type="predicted"/>
<sequence length="431" mass="45438">MSTWAATPALARACTVAGAALVGAVGLGSPALVVLAAPLLFLAVLGIAHRPHTSPRLRNDLGAHRLHEGQGVVSTLQVQPLDGAEQVTRVLDRAAYVALAPACGAVGGLVRGGVRDGVPTAGIGATRWGRRPLGSEQVALTSPWAGFRWGPTDLPAIDVVVMPHAAAFDSHAEAPRPDGLVGAHRSARVGSGSEFSGIRGFHPGDRLRRIHWPVSLRTGVLQVVSTRSELDSGVLVVVDALGEVGRSGGVHGSASSLDLTVRAASALIEHHIREGDRVGLRVVGPSDVRIPLGTGTRHLHRLVGTLARVVAGTRHVDRDATLDLGVQGDCVVYVLSPMLHLPVVNATATLTRHGVPVLAIDTLGERDLDLLGGPRSRAGLAWRMRRVERDNLLERLVGLGCPVVPWRGPGTVDEVLRRLARRAQQPRMRVR</sequence>
<name>A0A2P2CE21_9ZZZZ</name>
<protein>
    <recommendedName>
        <fullName evidence="2">DUF58 domain-containing protein</fullName>
    </recommendedName>
</protein>
<accession>A0A2P2CE21</accession>
<reference evidence="3" key="1">
    <citation type="submission" date="2015-08" db="EMBL/GenBank/DDBJ databases">
        <authorList>
            <person name="Babu N.S."/>
            <person name="Beckwith C.J."/>
            <person name="Beseler K.G."/>
            <person name="Brison A."/>
            <person name="Carone J.V."/>
            <person name="Caskin T.P."/>
            <person name="Diamond M."/>
            <person name="Durham M.E."/>
            <person name="Foxe J.M."/>
            <person name="Go M."/>
            <person name="Henderson B.A."/>
            <person name="Jones I.B."/>
            <person name="McGettigan J.A."/>
            <person name="Micheletti S.J."/>
            <person name="Nasrallah M.E."/>
            <person name="Ortiz D."/>
            <person name="Piller C.R."/>
            <person name="Privatt S.R."/>
            <person name="Schneider S.L."/>
            <person name="Sharp S."/>
            <person name="Smith T.C."/>
            <person name="Stanton J.D."/>
            <person name="Ullery H.E."/>
            <person name="Wilson R.J."/>
            <person name="Serrano M.G."/>
            <person name="Buck G."/>
            <person name="Lee V."/>
            <person name="Wang Y."/>
            <person name="Carvalho R."/>
            <person name="Voegtly L."/>
            <person name="Shi R."/>
            <person name="Duckworth R."/>
            <person name="Johnson A."/>
            <person name="Loviza R."/>
            <person name="Walstead R."/>
            <person name="Shah Z."/>
            <person name="Kiflezghi M."/>
            <person name="Wade K."/>
            <person name="Ball S.L."/>
            <person name="Bradley K.W."/>
            <person name="Asai D.J."/>
            <person name="Bowman C.A."/>
            <person name="Russell D.A."/>
            <person name="Pope W.H."/>
            <person name="Jacobs-Sera D."/>
            <person name="Hendrix R.W."/>
            <person name="Hatfull G.F."/>
        </authorList>
    </citation>
    <scope>NUCLEOTIDE SEQUENCE</scope>
</reference>
<dbReference type="PANTHER" id="PTHR33608:SF14">
    <property type="entry name" value="POSSIBLE CONSERVED SECRETED PROTEIN"/>
    <property type="match status" value="1"/>
</dbReference>
<evidence type="ECO:0000256" key="1">
    <source>
        <dbReference type="SAM" id="Phobius"/>
    </source>
</evidence>
<evidence type="ECO:0000259" key="2">
    <source>
        <dbReference type="Pfam" id="PF01882"/>
    </source>
</evidence>
<organism evidence="3">
    <name type="scientific">metagenome</name>
    <dbReference type="NCBI Taxonomy" id="256318"/>
    <lineage>
        <taxon>unclassified sequences</taxon>
        <taxon>metagenomes</taxon>
    </lineage>
</organism>
<dbReference type="InterPro" id="IPR002881">
    <property type="entry name" value="DUF58"/>
</dbReference>
<keyword evidence="1" id="KW-0812">Transmembrane</keyword>
<dbReference type="Pfam" id="PF01882">
    <property type="entry name" value="DUF58"/>
    <property type="match status" value="1"/>
</dbReference>
<keyword evidence="1" id="KW-1133">Transmembrane helix</keyword>
<feature type="transmembrane region" description="Helical" evidence="1">
    <location>
        <begin position="29"/>
        <end position="48"/>
    </location>
</feature>
<gene>
    <name evidence="3" type="ORF">NOCA270152</name>
</gene>
<evidence type="ECO:0000313" key="3">
    <source>
        <dbReference type="EMBL" id="CUR60235.1"/>
    </source>
</evidence>
<dbReference type="PANTHER" id="PTHR33608">
    <property type="entry name" value="BLL2464 PROTEIN"/>
    <property type="match status" value="1"/>
</dbReference>
<dbReference type="EMBL" id="CZKA01000067">
    <property type="protein sequence ID" value="CUR60235.1"/>
    <property type="molecule type" value="Genomic_DNA"/>
</dbReference>
<dbReference type="AlphaFoldDB" id="A0A2P2CE21"/>
<feature type="domain" description="DUF58" evidence="2">
    <location>
        <begin position="198"/>
        <end position="370"/>
    </location>
</feature>
<keyword evidence="1" id="KW-0472">Membrane</keyword>